<comment type="caution">
    <text evidence="6">The sequence shown here is derived from an EMBL/GenBank/DDBJ whole genome shotgun (WGS) entry which is preliminary data.</text>
</comment>
<evidence type="ECO:0000256" key="5">
    <source>
        <dbReference type="RuleBase" id="RU003560"/>
    </source>
</evidence>
<dbReference type="GO" id="GO:0008483">
    <property type="term" value="F:transaminase activity"/>
    <property type="evidence" value="ECO:0007669"/>
    <property type="project" value="UniProtKB-KW"/>
</dbReference>
<evidence type="ECO:0000256" key="2">
    <source>
        <dbReference type="ARBA" id="ARBA00022576"/>
    </source>
</evidence>
<dbReference type="InterPro" id="IPR015422">
    <property type="entry name" value="PyrdxlP-dep_Trfase_small"/>
</dbReference>
<evidence type="ECO:0000256" key="1">
    <source>
        <dbReference type="ARBA" id="ARBA00008954"/>
    </source>
</evidence>
<dbReference type="PANTHER" id="PTHR43094">
    <property type="entry name" value="AMINOTRANSFERASE"/>
    <property type="match status" value="1"/>
</dbReference>
<dbReference type="InterPro" id="IPR015421">
    <property type="entry name" value="PyrdxlP-dep_Trfase_major"/>
</dbReference>
<dbReference type="Gene3D" id="3.40.640.10">
    <property type="entry name" value="Type I PLP-dependent aspartate aminotransferase-like (Major domain)"/>
    <property type="match status" value="1"/>
</dbReference>
<dbReference type="PROSITE" id="PS00600">
    <property type="entry name" value="AA_TRANSFER_CLASS_3"/>
    <property type="match status" value="1"/>
</dbReference>
<gene>
    <name evidence="6" type="ORF">E6H04_08240</name>
</gene>
<dbReference type="InterPro" id="IPR005814">
    <property type="entry name" value="Aminotrans_3"/>
</dbReference>
<protein>
    <submittedName>
        <fullName evidence="6">Aminotransferase class III-fold pyridoxal phosphate-dependent enzyme</fullName>
    </submittedName>
</protein>
<keyword evidence="4 5" id="KW-0663">Pyridoxal phosphate</keyword>
<dbReference type="SUPFAM" id="SSF53383">
    <property type="entry name" value="PLP-dependent transferases"/>
    <property type="match status" value="1"/>
</dbReference>
<dbReference type="PANTHER" id="PTHR43094:SF1">
    <property type="entry name" value="AMINOTRANSFERASE CLASS-III"/>
    <property type="match status" value="1"/>
</dbReference>
<comment type="similarity">
    <text evidence="1 5">Belongs to the class-III pyridoxal-phosphate-dependent aminotransferase family.</text>
</comment>
<evidence type="ECO:0000313" key="7">
    <source>
        <dbReference type="Proteomes" id="UP000320048"/>
    </source>
</evidence>
<dbReference type="FunFam" id="3.40.640.10:FF:000014">
    <property type="entry name" value="Adenosylmethionine-8-amino-7-oxononanoate aminotransferase, probable"/>
    <property type="match status" value="1"/>
</dbReference>
<dbReference type="InterPro" id="IPR049704">
    <property type="entry name" value="Aminotrans_3_PPA_site"/>
</dbReference>
<dbReference type="CDD" id="cd00610">
    <property type="entry name" value="OAT_like"/>
    <property type="match status" value="1"/>
</dbReference>
<dbReference type="Gene3D" id="3.90.1150.10">
    <property type="entry name" value="Aspartate Aminotransferase, domain 1"/>
    <property type="match status" value="1"/>
</dbReference>
<proteinExistence type="inferred from homology"/>
<dbReference type="EMBL" id="VBAO01000205">
    <property type="protein sequence ID" value="TMI80675.1"/>
    <property type="molecule type" value="Genomic_DNA"/>
</dbReference>
<organism evidence="6 7">
    <name type="scientific">Candidatus Segetimicrobium genomatis</name>
    <dbReference type="NCBI Taxonomy" id="2569760"/>
    <lineage>
        <taxon>Bacteria</taxon>
        <taxon>Bacillati</taxon>
        <taxon>Candidatus Sysuimicrobiota</taxon>
        <taxon>Candidatus Sysuimicrobiia</taxon>
        <taxon>Candidatus Sysuimicrobiales</taxon>
        <taxon>Candidatus Segetimicrobiaceae</taxon>
        <taxon>Candidatus Segetimicrobium</taxon>
    </lineage>
</organism>
<dbReference type="AlphaFoldDB" id="A0A537JB04"/>
<keyword evidence="2 6" id="KW-0032">Aminotransferase</keyword>
<evidence type="ECO:0000313" key="6">
    <source>
        <dbReference type="EMBL" id="TMI80675.1"/>
    </source>
</evidence>
<dbReference type="Pfam" id="PF00202">
    <property type="entry name" value="Aminotran_3"/>
    <property type="match status" value="1"/>
</dbReference>
<dbReference type="PIRSF" id="PIRSF000521">
    <property type="entry name" value="Transaminase_4ab_Lys_Orn"/>
    <property type="match status" value="1"/>
</dbReference>
<dbReference type="NCBIfam" id="NF005812">
    <property type="entry name" value="PRK07678.1"/>
    <property type="match status" value="1"/>
</dbReference>
<reference evidence="6 7" key="1">
    <citation type="journal article" date="2019" name="Nat. Microbiol.">
        <title>Mediterranean grassland soil C-N compound turnover is dependent on rainfall and depth, and is mediated by genomically divergent microorganisms.</title>
        <authorList>
            <person name="Diamond S."/>
            <person name="Andeer P.F."/>
            <person name="Li Z."/>
            <person name="Crits-Christoph A."/>
            <person name="Burstein D."/>
            <person name="Anantharaman K."/>
            <person name="Lane K.R."/>
            <person name="Thomas B.C."/>
            <person name="Pan C."/>
            <person name="Northen T.R."/>
            <person name="Banfield J.F."/>
        </authorList>
    </citation>
    <scope>NUCLEOTIDE SEQUENCE [LARGE SCALE GENOMIC DNA]</scope>
    <source>
        <strain evidence="6">NP_7</strain>
    </source>
</reference>
<name>A0A537JB04_9BACT</name>
<evidence type="ECO:0000256" key="3">
    <source>
        <dbReference type="ARBA" id="ARBA00022679"/>
    </source>
</evidence>
<dbReference type="InterPro" id="IPR015424">
    <property type="entry name" value="PyrdxlP-dep_Trfase"/>
</dbReference>
<accession>A0A537JB04</accession>
<dbReference type="GO" id="GO:0030170">
    <property type="term" value="F:pyridoxal phosphate binding"/>
    <property type="evidence" value="ECO:0007669"/>
    <property type="project" value="InterPro"/>
</dbReference>
<evidence type="ECO:0000256" key="4">
    <source>
        <dbReference type="ARBA" id="ARBA00022898"/>
    </source>
</evidence>
<dbReference type="Proteomes" id="UP000320048">
    <property type="component" value="Unassembled WGS sequence"/>
</dbReference>
<keyword evidence="3 6" id="KW-0808">Transferase</keyword>
<sequence length="456" mass="49211">MKPKDLQQVLEADLQHVWHPITQHRILAKQPPKVIVGAHGSTVVDAEGREYLDGMAGLWCVNVGYGRREIAEAVYRQLLELPYYPHTQANVPAATLADRLTELVGGEPRHTYFVNSGTEANEAAFKLVRQYHRQVHPHEPRFKIIGRHYAYHGTSLATLAAGAIPERKSKYEPLGDGFLHVPPVYCHRCPFGLTYPSCALACAKQFEYAIKAEGAETVAAVVIEPIQSALGVLVPPEEYLGEVSAACRRHGVLLILDEVINGFGRTGRWFAYQHYGVTPDLLCLAKGLTSGYQPIGAVMATSRVFDGFLGEVEENRQAAQINTWGGHAAACAAALANLEIMEREQLPARAAETGAYLLEGLRRLLSLPVVGDVRGKGLLLAVELVEDRATRAPLGGARMAAVVRGCLERGVIVGRSSGAGGGFGNCITLAPPLVLTRGEADRIVETLHTVLSGGTA</sequence>